<accession>A0AAD7W8I7</accession>
<evidence type="ECO:0000313" key="2">
    <source>
        <dbReference type="EMBL" id="KAJ8386834.1"/>
    </source>
</evidence>
<dbReference type="EMBL" id="JAINUG010000222">
    <property type="protein sequence ID" value="KAJ8386834.1"/>
    <property type="molecule type" value="Genomic_DNA"/>
</dbReference>
<evidence type="ECO:0000256" key="1">
    <source>
        <dbReference type="SAM" id="MobiDB-lite"/>
    </source>
</evidence>
<organism evidence="2 3">
    <name type="scientific">Aldrovandia affinis</name>
    <dbReference type="NCBI Taxonomy" id="143900"/>
    <lineage>
        <taxon>Eukaryota</taxon>
        <taxon>Metazoa</taxon>
        <taxon>Chordata</taxon>
        <taxon>Craniata</taxon>
        <taxon>Vertebrata</taxon>
        <taxon>Euteleostomi</taxon>
        <taxon>Actinopterygii</taxon>
        <taxon>Neopterygii</taxon>
        <taxon>Teleostei</taxon>
        <taxon>Notacanthiformes</taxon>
        <taxon>Halosauridae</taxon>
        <taxon>Aldrovandia</taxon>
    </lineage>
</organism>
<dbReference type="AlphaFoldDB" id="A0AAD7W8I7"/>
<proteinExistence type="predicted"/>
<feature type="region of interest" description="Disordered" evidence="1">
    <location>
        <begin position="1"/>
        <end position="21"/>
    </location>
</feature>
<evidence type="ECO:0000313" key="3">
    <source>
        <dbReference type="Proteomes" id="UP001221898"/>
    </source>
</evidence>
<protein>
    <submittedName>
        <fullName evidence="2">Uncharacterized protein</fullName>
    </submittedName>
</protein>
<keyword evidence="3" id="KW-1185">Reference proteome</keyword>
<reference evidence="2" key="1">
    <citation type="journal article" date="2023" name="Science">
        <title>Genome structures resolve the early diversification of teleost fishes.</title>
        <authorList>
            <person name="Parey E."/>
            <person name="Louis A."/>
            <person name="Montfort J."/>
            <person name="Bouchez O."/>
            <person name="Roques C."/>
            <person name="Iampietro C."/>
            <person name="Lluch J."/>
            <person name="Castinel A."/>
            <person name="Donnadieu C."/>
            <person name="Desvignes T."/>
            <person name="Floi Bucao C."/>
            <person name="Jouanno E."/>
            <person name="Wen M."/>
            <person name="Mejri S."/>
            <person name="Dirks R."/>
            <person name="Jansen H."/>
            <person name="Henkel C."/>
            <person name="Chen W.J."/>
            <person name="Zahm M."/>
            <person name="Cabau C."/>
            <person name="Klopp C."/>
            <person name="Thompson A.W."/>
            <person name="Robinson-Rechavi M."/>
            <person name="Braasch I."/>
            <person name="Lecointre G."/>
            <person name="Bobe J."/>
            <person name="Postlethwait J.H."/>
            <person name="Berthelot C."/>
            <person name="Roest Crollius H."/>
            <person name="Guiguen Y."/>
        </authorList>
    </citation>
    <scope>NUCLEOTIDE SEQUENCE</scope>
    <source>
        <strain evidence="2">NC1722</strain>
    </source>
</reference>
<dbReference type="Proteomes" id="UP001221898">
    <property type="component" value="Unassembled WGS sequence"/>
</dbReference>
<name>A0AAD7W8I7_9TELE</name>
<sequence length="129" mass="13819">MSFGPWRGAQQWHSGHPEGRQELAAVPGSDAPREFGSLSGQQRAHREYTAGRRLGFTSVAPLDLLRTRTVGTSWAEQGAEVLLLSWQTNKRSGTSGAAGIGRGTFLAFCLGMCSPDANYTGQVLHSSTN</sequence>
<gene>
    <name evidence="2" type="ORF">AAFF_G00166290</name>
</gene>
<comment type="caution">
    <text evidence="2">The sequence shown here is derived from an EMBL/GenBank/DDBJ whole genome shotgun (WGS) entry which is preliminary data.</text>
</comment>